<gene>
    <name evidence="3" type="ORF">F8B43_4810</name>
</gene>
<keyword evidence="2" id="KW-1133">Transmembrane helix</keyword>
<evidence type="ECO:0000313" key="4">
    <source>
        <dbReference type="Proteomes" id="UP000469949"/>
    </source>
</evidence>
<dbReference type="RefSeq" id="WP_152278599.1">
    <property type="nucleotide sequence ID" value="NZ_WEKV01000020.1"/>
</dbReference>
<feature type="region of interest" description="Disordered" evidence="1">
    <location>
        <begin position="448"/>
        <end position="470"/>
    </location>
</feature>
<accession>A0A833MYX1</accession>
<name>A0A833MYX1_9HYPH</name>
<organism evidence="3 4">
    <name type="scientific">Methylorubrum populi</name>
    <dbReference type="NCBI Taxonomy" id="223967"/>
    <lineage>
        <taxon>Bacteria</taxon>
        <taxon>Pseudomonadati</taxon>
        <taxon>Pseudomonadota</taxon>
        <taxon>Alphaproteobacteria</taxon>
        <taxon>Hyphomicrobiales</taxon>
        <taxon>Methylobacteriaceae</taxon>
        <taxon>Methylorubrum</taxon>
    </lineage>
</organism>
<keyword evidence="2" id="KW-0472">Membrane</keyword>
<evidence type="ECO:0000313" key="3">
    <source>
        <dbReference type="EMBL" id="KAB7782055.1"/>
    </source>
</evidence>
<dbReference type="Proteomes" id="UP000469949">
    <property type="component" value="Unassembled WGS sequence"/>
</dbReference>
<dbReference type="AlphaFoldDB" id="A0A833MYX1"/>
<dbReference type="PANTHER" id="PTHR43044">
    <property type="match status" value="1"/>
</dbReference>
<feature type="transmembrane region" description="Helical" evidence="2">
    <location>
        <begin position="377"/>
        <end position="402"/>
    </location>
</feature>
<feature type="transmembrane region" description="Helical" evidence="2">
    <location>
        <begin position="341"/>
        <end position="365"/>
    </location>
</feature>
<feature type="transmembrane region" description="Helical" evidence="2">
    <location>
        <begin position="199"/>
        <end position="219"/>
    </location>
</feature>
<feature type="transmembrane region" description="Helical" evidence="2">
    <location>
        <begin position="140"/>
        <end position="160"/>
    </location>
</feature>
<feature type="compositionally biased region" description="Low complexity" evidence="1">
    <location>
        <begin position="448"/>
        <end position="461"/>
    </location>
</feature>
<sequence length="670" mass="68093">MTERPQPVFPSSSPPSSQPAFLYGAAVIGAGETVASIGEALTAAVLAPASGGWRLAVAGTLPPILVWIALRPSVPAALGAAGAGWWIGIAAGCLMISGLLLLADVAWRCGIARLAQSAALLGAGLAALHPVPAHPVSLDALIVTGFGLWAAALLPDLAVLRDRLGAGPHRRARLYRALSLGWRGSALQWLAWERACRGLALLGILAAVAVLIDLALAAALRTDRHDTLLPVALLVEAVLSGAGLIAALAVVLRRSLGLGGLVTDRHLDILGRLILAFGLAALYCHVTEIVTAILYGDAAERARLIRRLLGDEAPAFWTFMLAGLLPTQFFWIPAIRRSPAALGLTGALVACGLGADHVLAARIAAAGTGLPDLLPELMAAGAAALGSVGLFVLGLLLLFRLVPPVSIAETRRLALLHNPQAGPSPPPIGHPALRGAMQGAMQGAVQGAVQGAGQEPVQGAGPRTGRDPSPGLVAVFASEAGLAEAARELSASDAPPRLDAFGPVPMPEAAAALHRDERSLNRFALSGAFLAAAVYIVVRAAGFAGELPSGIADGLMGVAVSAWTLSPSLSSLPVLPPVWPLSWAMAAVPALSAAAAGGSVGIAVALLRALRGARTGRPLPSDLAGHFLLTVEPASEPFNPAALARRLMSLPASAGRPLAVYGPAAGRPLR</sequence>
<evidence type="ECO:0000256" key="2">
    <source>
        <dbReference type="SAM" id="Phobius"/>
    </source>
</evidence>
<feature type="transmembrane region" description="Helical" evidence="2">
    <location>
        <begin position="110"/>
        <end position="128"/>
    </location>
</feature>
<proteinExistence type="predicted"/>
<dbReference type="PANTHER" id="PTHR43044:SF2">
    <property type="entry name" value="POLYSULPHIDE REDUCTASE NRFD"/>
    <property type="match status" value="1"/>
</dbReference>
<protein>
    <submittedName>
        <fullName evidence="3">Molybdopterin oxidoreductase</fullName>
    </submittedName>
</protein>
<feature type="transmembrane region" description="Helical" evidence="2">
    <location>
        <begin position="273"/>
        <end position="295"/>
    </location>
</feature>
<feature type="transmembrane region" description="Helical" evidence="2">
    <location>
        <begin position="315"/>
        <end position="334"/>
    </location>
</feature>
<feature type="transmembrane region" description="Helical" evidence="2">
    <location>
        <begin position="581"/>
        <end position="607"/>
    </location>
</feature>
<feature type="transmembrane region" description="Helical" evidence="2">
    <location>
        <begin position="231"/>
        <end position="252"/>
    </location>
</feature>
<reference evidence="3 4" key="1">
    <citation type="submission" date="2019-10" db="EMBL/GenBank/DDBJ databases">
        <title>Draft Genome Sequence of the Caffeine Degrading Methylotroph Methylorubrum populi PINKEL.</title>
        <authorList>
            <person name="Dawson S.C."/>
            <person name="Zhang X."/>
            <person name="Wright M.E."/>
            <person name="Sharma G."/>
            <person name="Langner J.T."/>
            <person name="Ditty J.L."/>
            <person name="Subuyuj G.A."/>
        </authorList>
    </citation>
    <scope>NUCLEOTIDE SEQUENCE [LARGE SCALE GENOMIC DNA]</scope>
    <source>
        <strain evidence="3 4">Pinkel</strain>
    </source>
</reference>
<feature type="transmembrane region" description="Helical" evidence="2">
    <location>
        <begin position="82"/>
        <end position="103"/>
    </location>
</feature>
<dbReference type="EMBL" id="WEKV01000020">
    <property type="protein sequence ID" value="KAB7782055.1"/>
    <property type="molecule type" value="Genomic_DNA"/>
</dbReference>
<comment type="caution">
    <text evidence="3">The sequence shown here is derived from an EMBL/GenBank/DDBJ whole genome shotgun (WGS) entry which is preliminary data.</text>
</comment>
<keyword evidence="2" id="KW-0812">Transmembrane</keyword>
<feature type="transmembrane region" description="Helical" evidence="2">
    <location>
        <begin position="53"/>
        <end position="70"/>
    </location>
</feature>
<evidence type="ECO:0000256" key="1">
    <source>
        <dbReference type="SAM" id="MobiDB-lite"/>
    </source>
</evidence>
<feature type="transmembrane region" description="Helical" evidence="2">
    <location>
        <begin position="523"/>
        <end position="544"/>
    </location>
</feature>
<feature type="transmembrane region" description="Helical" evidence="2">
    <location>
        <begin position="20"/>
        <end position="46"/>
    </location>
</feature>